<comment type="caution">
    <text evidence="2">The sequence shown here is derived from an EMBL/GenBank/DDBJ whole genome shotgun (WGS) entry which is preliminary data.</text>
</comment>
<proteinExistence type="predicted"/>
<evidence type="ECO:0000259" key="1">
    <source>
        <dbReference type="Pfam" id="PF09995"/>
    </source>
</evidence>
<dbReference type="AlphaFoldDB" id="A0A095UET1"/>
<dbReference type="eggNOG" id="COG3662">
    <property type="taxonomic scope" value="Bacteria"/>
</dbReference>
<feature type="domain" description="ER-bound oxygenase mpaB/mpaB'/Rubber oxygenase catalytic" evidence="1">
    <location>
        <begin position="19"/>
        <end position="155"/>
    </location>
</feature>
<dbReference type="Pfam" id="PF09995">
    <property type="entry name" value="MPAB_Lcp_cat"/>
    <property type="match status" value="1"/>
</dbReference>
<gene>
    <name evidence="2" type="ORF">Y5S_03763</name>
</gene>
<dbReference type="PATRIC" id="fig|1177154.3.peg.3761"/>
<evidence type="ECO:0000313" key="3">
    <source>
        <dbReference type="Proteomes" id="UP000029444"/>
    </source>
</evidence>
<organism evidence="2 3">
    <name type="scientific">Alcanivorax nanhaiticus</name>
    <dbReference type="NCBI Taxonomy" id="1177154"/>
    <lineage>
        <taxon>Bacteria</taxon>
        <taxon>Pseudomonadati</taxon>
        <taxon>Pseudomonadota</taxon>
        <taxon>Gammaproteobacteria</taxon>
        <taxon>Oceanospirillales</taxon>
        <taxon>Alcanivoracaceae</taxon>
        <taxon>Alcanivorax</taxon>
    </lineage>
</organism>
<reference evidence="2 3" key="1">
    <citation type="submission" date="2012-09" db="EMBL/GenBank/DDBJ databases">
        <title>Genome Sequence of alkane-degrading Bacterium Alcanivorax sp. 19-m-6.</title>
        <authorList>
            <person name="Lai Q."/>
            <person name="Shao Z."/>
        </authorList>
    </citation>
    <scope>NUCLEOTIDE SEQUENCE [LARGE SCALE GENOMIC DNA]</scope>
    <source>
        <strain evidence="2 3">19-m-6</strain>
    </source>
</reference>
<evidence type="ECO:0000313" key="2">
    <source>
        <dbReference type="EMBL" id="KGD60965.1"/>
    </source>
</evidence>
<dbReference type="Proteomes" id="UP000029444">
    <property type="component" value="Unassembled WGS sequence"/>
</dbReference>
<protein>
    <recommendedName>
        <fullName evidence="1">ER-bound oxygenase mpaB/mpaB'/Rubber oxygenase catalytic domain-containing protein</fullName>
    </recommendedName>
</protein>
<name>A0A095UET1_9GAMM</name>
<dbReference type="GO" id="GO:0016491">
    <property type="term" value="F:oxidoreductase activity"/>
    <property type="evidence" value="ECO:0007669"/>
    <property type="project" value="InterPro"/>
</dbReference>
<accession>A0A095UET1</accession>
<dbReference type="EMBL" id="ARXV01000028">
    <property type="protein sequence ID" value="KGD60965.1"/>
    <property type="molecule type" value="Genomic_DNA"/>
</dbReference>
<sequence>MMTLSDQAQRRKTLFDVRESETLLYAITAWMDSCLAIYQAVIGPLTTALEERLFEETMLLAEIMGIREEKLPSHWHAYRHWWQQQQAQTRALGNTRRQLGNALIRSQGFPNRVPFGSYSALASFTVPPSLVEAFDLAPANLTNHRRYQRQLQRLMDTLCHLPDKLRYQPVYYEARERLQGRARAGLATRLLNRWWSGESELVSSGWSMPKADRLPGLSI</sequence>
<keyword evidence="3" id="KW-1185">Reference proteome</keyword>
<dbReference type="InterPro" id="IPR018713">
    <property type="entry name" value="MPAB/Lcp_cat_dom"/>
</dbReference>